<dbReference type="CDD" id="cd08545">
    <property type="entry name" value="YcnI_like"/>
    <property type="match status" value="1"/>
</dbReference>
<feature type="region of interest" description="Disordered" evidence="1">
    <location>
        <begin position="180"/>
        <end position="213"/>
    </location>
</feature>
<keyword evidence="3" id="KW-0732">Signal</keyword>
<feature type="signal peptide" evidence="3">
    <location>
        <begin position="1"/>
        <end position="41"/>
    </location>
</feature>
<comment type="caution">
    <text evidence="5">The sequence shown here is derived from an EMBL/GenBank/DDBJ whole genome shotgun (WGS) entry which is preliminary data.</text>
</comment>
<accession>A0A510V555</accession>
<evidence type="ECO:0000256" key="3">
    <source>
        <dbReference type="SAM" id="SignalP"/>
    </source>
</evidence>
<feature type="transmembrane region" description="Helical" evidence="2">
    <location>
        <begin position="239"/>
        <end position="260"/>
    </location>
</feature>
<dbReference type="Gene3D" id="2.60.40.2230">
    <property type="entry name" value="Uncharacterised protein YcnI-like PF07987, DUF1775"/>
    <property type="match status" value="1"/>
</dbReference>
<dbReference type="EMBL" id="BJUB01000007">
    <property type="protein sequence ID" value="GEK21994.1"/>
    <property type="molecule type" value="Genomic_DNA"/>
</dbReference>
<evidence type="ECO:0000313" key="5">
    <source>
        <dbReference type="EMBL" id="GEK21994.1"/>
    </source>
</evidence>
<protein>
    <submittedName>
        <fullName evidence="5">Membrane protein</fullName>
    </submittedName>
</protein>
<proteinExistence type="predicted"/>
<name>A0A510V555_9CELL</name>
<dbReference type="InterPro" id="IPR012533">
    <property type="entry name" value="YcnI-copper_dom"/>
</dbReference>
<keyword evidence="6" id="KW-1185">Reference proteome</keyword>
<organism evidence="5 6">
    <name type="scientific">Cellulomonas xylanilytica</name>
    <dbReference type="NCBI Taxonomy" id="233583"/>
    <lineage>
        <taxon>Bacteria</taxon>
        <taxon>Bacillati</taxon>
        <taxon>Actinomycetota</taxon>
        <taxon>Actinomycetes</taxon>
        <taxon>Micrococcales</taxon>
        <taxon>Cellulomonadaceae</taxon>
        <taxon>Cellulomonas</taxon>
    </lineage>
</organism>
<gene>
    <name evidence="5" type="ORF">CXY01_25140</name>
</gene>
<evidence type="ECO:0000256" key="2">
    <source>
        <dbReference type="SAM" id="Phobius"/>
    </source>
</evidence>
<dbReference type="Proteomes" id="UP000321118">
    <property type="component" value="Unassembled WGS sequence"/>
</dbReference>
<dbReference type="Pfam" id="PF07987">
    <property type="entry name" value="DUF1775"/>
    <property type="match status" value="1"/>
</dbReference>
<feature type="chain" id="PRO_5022205895" evidence="3">
    <location>
        <begin position="42"/>
        <end position="268"/>
    </location>
</feature>
<feature type="domain" description="YncI copper-binding" evidence="4">
    <location>
        <begin position="45"/>
        <end position="192"/>
    </location>
</feature>
<reference evidence="5 6" key="1">
    <citation type="submission" date="2019-07" db="EMBL/GenBank/DDBJ databases">
        <title>Whole genome shotgun sequence of Cellulomonas xylanilytica NBRC 101102.</title>
        <authorList>
            <person name="Hosoyama A."/>
            <person name="Uohara A."/>
            <person name="Ohji S."/>
            <person name="Ichikawa N."/>
        </authorList>
    </citation>
    <scope>NUCLEOTIDE SEQUENCE [LARGE SCALE GENOMIC DNA]</scope>
    <source>
        <strain evidence="5 6">NBRC 101102</strain>
    </source>
</reference>
<evidence type="ECO:0000256" key="1">
    <source>
        <dbReference type="SAM" id="MobiDB-lite"/>
    </source>
</evidence>
<keyword evidence="2" id="KW-1133">Transmembrane helix</keyword>
<evidence type="ECO:0000313" key="6">
    <source>
        <dbReference type="Proteomes" id="UP000321118"/>
    </source>
</evidence>
<dbReference type="AlphaFoldDB" id="A0A510V555"/>
<dbReference type="InterPro" id="IPR038507">
    <property type="entry name" value="YcnI-like_sf"/>
</dbReference>
<sequence>MRARPPSTTATTLKGPVMSSISRLGATALVAATLAVLPAAAASAHVRVVPEQTTAGGWTVLTFRVPNESETAATSQVTVDLPTDTPLLSVSTKPVPGWTATVETAPLPEPVDFSGTRLTEAPSRVVRTAQAGAEIADGQFQEFEVSAGPLPDAGTRLVLPAHQTYTDGTVVDWADVAEEGAEEPAHPAPELTTTEASDDGHGGADESSDEAVDQVGVADVEDAATVTASAPTTAEPDTLARLLGAAGLALGVVALVVAVLGRRRRSDA</sequence>
<keyword evidence="2" id="KW-0812">Transmembrane</keyword>
<keyword evidence="2" id="KW-0472">Membrane</keyword>
<evidence type="ECO:0000259" key="4">
    <source>
        <dbReference type="Pfam" id="PF07987"/>
    </source>
</evidence>